<dbReference type="EMBL" id="SLTU01000001">
    <property type="protein sequence ID" value="TDA76971.1"/>
    <property type="molecule type" value="Genomic_DNA"/>
</dbReference>
<accession>A0A4R4GJK2</accession>
<evidence type="ECO:0000313" key="2">
    <source>
        <dbReference type="Proteomes" id="UP000294527"/>
    </source>
</evidence>
<dbReference type="Gene3D" id="3.40.50.300">
    <property type="entry name" value="P-loop containing nucleotide triphosphate hydrolases"/>
    <property type="match status" value="1"/>
</dbReference>
<dbReference type="SUPFAM" id="SSF52540">
    <property type="entry name" value="P-loop containing nucleoside triphosphate hydrolases"/>
    <property type="match status" value="1"/>
</dbReference>
<name>A0A4R4GJK2_9BACT</name>
<sequence>MAINSFKIIALKAVRPRLDEFPENNARHYEKVEAIQKVLYDTDKWFYFYKGITISEDNSQVEMTSEAKKDFSLYDTDELKISLCAVVGRNGAGKSSIVELLVRTINNLAAVMLGEGYNFSAAEHLHFIDYVFADLCFQIGNVVYILEAHGRHVTLKYYKASIKHYFIYKPYRHYYLLDQNSIEKLSIPLKKHREGRRILKTLFYTMVCNYSLYGFNYRDFFSEATPAARLQALHIKASDENPTEDSLWLKGIFHKNDGYQTPIVLHPMRDDGKLNVANENALAKERLTALLFFKDKSGNYPLRVINGDLHVTALHIRPTKNRKFAEGNMINVLGINTKQNISKNYDRVRNCILSFWDEKYGIFEKGNMKAFHKDAYDYIVYKTLKIVKSYRKYRPVFNYLSKSVFFYEELIKKLEPLAHDFSHITKKLLQTINYLTTDMYTVGDNNYNLEFLEQEMEEKGMRMRFKGYNQLIKQNLLPPPIFDLDLILTKDKQGNGTIPFSSISSGERQIAYTISNLMYHMVNVDSEWNDYYRKDRDHLEVIKYHYMNVIFDEVELYFHPEMQRQYTSIMLKTLRSVQFSNIRGINIMMVTHSPFVLSDIPDSNVLCLGEGNNIVTRTLGGNIMEMLSGSFFMKNSIGDVIKEEIASIVDMYNKAVRESKNVKKDYINKRVRFRYVCKHVGDDFLKCMLTKMVDDISKVVKQI</sequence>
<evidence type="ECO:0000313" key="1">
    <source>
        <dbReference type="EMBL" id="TDA76971.1"/>
    </source>
</evidence>
<comment type="caution">
    <text evidence="1">The sequence shown here is derived from an EMBL/GenBank/DDBJ whole genome shotgun (WGS) entry which is preliminary data.</text>
</comment>
<dbReference type="Proteomes" id="UP000294527">
    <property type="component" value="Unassembled WGS sequence"/>
</dbReference>
<reference evidence="1 2" key="1">
    <citation type="journal article" date="2019" name="Nat. Microbiol.">
        <title>Genomic variation and strain-specific functional adaptation in the human gut microbiome during early life.</title>
        <authorList>
            <person name="Vatanen T."/>
            <person name="Plichta D.R."/>
            <person name="Somani J."/>
            <person name="Munch P.C."/>
            <person name="Arthur T.D."/>
            <person name="Hall A.B."/>
            <person name="Rudolf S."/>
            <person name="Oakeley E.J."/>
            <person name="Ke X."/>
            <person name="Young R.A."/>
            <person name="Haiser H.J."/>
            <person name="Kolde R."/>
            <person name="Yassour M."/>
            <person name="Luopajarvi K."/>
            <person name="Siljander H."/>
            <person name="Virtanen S.M."/>
            <person name="Ilonen J."/>
            <person name="Uibo R."/>
            <person name="Tillmann V."/>
            <person name="Mokurov S."/>
            <person name="Dorshakova N."/>
            <person name="Porter J.A."/>
            <person name="McHardy A.C."/>
            <person name="Lahdesmaki H."/>
            <person name="Vlamakis H."/>
            <person name="Huttenhower C."/>
            <person name="Knip M."/>
            <person name="Xavier R.J."/>
        </authorList>
    </citation>
    <scope>NUCLEOTIDE SEQUENCE [LARGE SCALE GENOMIC DNA]</scope>
    <source>
        <strain evidence="1 2">RJX1047</strain>
    </source>
</reference>
<proteinExistence type="predicted"/>
<protein>
    <submittedName>
        <fullName evidence="1">Uncharacterized protein</fullName>
    </submittedName>
</protein>
<dbReference type="RefSeq" id="WP_008675054.1">
    <property type="nucleotide sequence ID" value="NZ_JADCKJ010000003.1"/>
</dbReference>
<gene>
    <name evidence="1" type="ORF">E1I98_11745</name>
</gene>
<organism evidence="1 2">
    <name type="scientific">Phocaeicola dorei</name>
    <dbReference type="NCBI Taxonomy" id="357276"/>
    <lineage>
        <taxon>Bacteria</taxon>
        <taxon>Pseudomonadati</taxon>
        <taxon>Bacteroidota</taxon>
        <taxon>Bacteroidia</taxon>
        <taxon>Bacteroidales</taxon>
        <taxon>Bacteroidaceae</taxon>
        <taxon>Phocaeicola</taxon>
    </lineage>
</organism>
<dbReference type="AlphaFoldDB" id="A0A4R4GJK2"/>
<dbReference type="InterPro" id="IPR027417">
    <property type="entry name" value="P-loop_NTPase"/>
</dbReference>